<keyword evidence="4" id="KW-1185">Reference proteome</keyword>
<dbReference type="PROSITE" id="PS50202">
    <property type="entry name" value="MSP"/>
    <property type="match status" value="1"/>
</dbReference>
<dbReference type="EMBL" id="JABEBT010000071">
    <property type="protein sequence ID" value="KAF7633710.1"/>
    <property type="molecule type" value="Genomic_DNA"/>
</dbReference>
<protein>
    <recommendedName>
        <fullName evidence="1">Major sperm protein</fullName>
    </recommendedName>
</protein>
<gene>
    <name evidence="3" type="ORF">Mgra_00006891</name>
</gene>
<keyword evidence="1" id="KW-0963">Cytoplasm</keyword>
<feature type="domain" description="MSP" evidence="2">
    <location>
        <begin position="20"/>
        <end position="123"/>
    </location>
</feature>
<evidence type="ECO:0000256" key="1">
    <source>
        <dbReference type="RuleBase" id="RU003425"/>
    </source>
</evidence>
<evidence type="ECO:0000259" key="2">
    <source>
        <dbReference type="PROSITE" id="PS50202"/>
    </source>
</evidence>
<evidence type="ECO:0000313" key="4">
    <source>
        <dbReference type="Proteomes" id="UP000605970"/>
    </source>
</evidence>
<reference evidence="3" key="1">
    <citation type="journal article" date="2020" name="Ecol. Evol.">
        <title>Genome structure and content of the rice root-knot nematode (Meloidogyne graminicola).</title>
        <authorList>
            <person name="Phan N.T."/>
            <person name="Danchin E.G.J."/>
            <person name="Klopp C."/>
            <person name="Perfus-Barbeoch L."/>
            <person name="Kozlowski D.K."/>
            <person name="Koutsovoulos G.D."/>
            <person name="Lopez-Roques C."/>
            <person name="Bouchez O."/>
            <person name="Zahm M."/>
            <person name="Besnard G."/>
            <person name="Bellafiore S."/>
        </authorList>
    </citation>
    <scope>NUCLEOTIDE SEQUENCE</scope>
    <source>
        <strain evidence="3">VN-18</strain>
    </source>
</reference>
<feature type="non-terminal residue" evidence="3">
    <location>
        <position position="123"/>
    </location>
</feature>
<dbReference type="PANTHER" id="PTHR22947">
    <property type="entry name" value="MAJOR SPERM PROTEIN"/>
    <property type="match status" value="1"/>
</dbReference>
<dbReference type="InterPro" id="IPR051774">
    <property type="entry name" value="Sperm-specific_class_P"/>
</dbReference>
<organism evidence="3 4">
    <name type="scientific">Meloidogyne graminicola</name>
    <dbReference type="NCBI Taxonomy" id="189291"/>
    <lineage>
        <taxon>Eukaryota</taxon>
        <taxon>Metazoa</taxon>
        <taxon>Ecdysozoa</taxon>
        <taxon>Nematoda</taxon>
        <taxon>Chromadorea</taxon>
        <taxon>Rhabditida</taxon>
        <taxon>Tylenchina</taxon>
        <taxon>Tylenchomorpha</taxon>
        <taxon>Tylenchoidea</taxon>
        <taxon>Meloidogynidae</taxon>
        <taxon>Meloidogyninae</taxon>
        <taxon>Meloidogyne</taxon>
    </lineage>
</organism>
<dbReference type="OrthoDB" id="5822639at2759"/>
<dbReference type="Gene3D" id="2.60.40.10">
    <property type="entry name" value="Immunoglobulins"/>
    <property type="match status" value="1"/>
</dbReference>
<comment type="caution">
    <text evidence="3">The sequence shown here is derived from an EMBL/GenBank/DDBJ whole genome shotgun (WGS) entry which is preliminary data.</text>
</comment>
<dbReference type="Proteomes" id="UP000605970">
    <property type="component" value="Unassembled WGS sequence"/>
</dbReference>
<dbReference type="InterPro" id="IPR008962">
    <property type="entry name" value="PapD-like_sf"/>
</dbReference>
<accession>A0A8S9ZKC5</accession>
<proteinExistence type="predicted"/>
<evidence type="ECO:0000313" key="3">
    <source>
        <dbReference type="EMBL" id="KAF7633710.1"/>
    </source>
</evidence>
<dbReference type="PANTHER" id="PTHR22947:SF39">
    <property type="entry name" value="MSP DOMAIN-CONTAINING PROTEIN"/>
    <property type="match status" value="1"/>
</dbReference>
<dbReference type="InterPro" id="IPR000535">
    <property type="entry name" value="MSP_dom"/>
</dbReference>
<comment type="function">
    <text evidence="1">Central component in molecular interactions underlying sperm crawling. Forms an extensive filament system that extends from sperm villipoda, along the leading edge of the pseudopod.</text>
</comment>
<feature type="non-terminal residue" evidence="3">
    <location>
        <position position="1"/>
    </location>
</feature>
<name>A0A8S9ZKC5_9BILA</name>
<dbReference type="InterPro" id="IPR013783">
    <property type="entry name" value="Ig-like_fold"/>
</dbReference>
<dbReference type="AlphaFoldDB" id="A0A8S9ZKC5"/>
<sequence>RKSSNNSNQFLSTIFNRPIKLHLYPQKLEYNTNGGFRIIEITNLGDKRISLKVKSTNKDIFFAKPVFTFITPQSTKFIYIFRKNSVPTKPEKIVIHAVEDYLDTKPTNSFNSLNKVGEQFSIP</sequence>
<keyword evidence="1" id="KW-0206">Cytoskeleton</keyword>
<dbReference type="SUPFAM" id="SSF49354">
    <property type="entry name" value="PapD-like"/>
    <property type="match status" value="1"/>
</dbReference>
<dbReference type="Pfam" id="PF00635">
    <property type="entry name" value="Motile_Sperm"/>
    <property type="match status" value="1"/>
</dbReference>